<accession>A0ABQ6A0J8</accession>
<feature type="domain" description="CBS" evidence="3">
    <location>
        <begin position="136"/>
        <end position="193"/>
    </location>
</feature>
<gene>
    <name evidence="4" type="ORF">GCM10007878_23260</name>
</gene>
<dbReference type="PANTHER" id="PTHR43080:SF2">
    <property type="entry name" value="CBS DOMAIN-CONTAINING PROTEIN"/>
    <property type="match status" value="1"/>
</dbReference>
<evidence type="ECO:0000313" key="5">
    <source>
        <dbReference type="Proteomes" id="UP001156682"/>
    </source>
</evidence>
<evidence type="ECO:0000256" key="2">
    <source>
        <dbReference type="PROSITE-ProRule" id="PRU00703"/>
    </source>
</evidence>
<comment type="caution">
    <text evidence="4">The sequence shown here is derived from an EMBL/GenBank/DDBJ whole genome shotgun (WGS) entry which is preliminary data.</text>
</comment>
<dbReference type="SMART" id="SM00116">
    <property type="entry name" value="CBS"/>
    <property type="match status" value="4"/>
</dbReference>
<proteinExistence type="predicted"/>
<dbReference type="Proteomes" id="UP001156682">
    <property type="component" value="Unassembled WGS sequence"/>
</dbReference>
<protein>
    <recommendedName>
        <fullName evidence="3">CBS domain-containing protein</fullName>
    </recommendedName>
</protein>
<dbReference type="Gene3D" id="3.10.580.10">
    <property type="entry name" value="CBS-domain"/>
    <property type="match status" value="2"/>
</dbReference>
<keyword evidence="1 2" id="KW-0129">CBS domain</keyword>
<dbReference type="RefSeq" id="WP_027850508.1">
    <property type="nucleotide sequence ID" value="NZ_BSOR01000039.1"/>
</dbReference>
<reference evidence="5" key="1">
    <citation type="journal article" date="2019" name="Int. J. Syst. Evol. Microbiol.">
        <title>The Global Catalogue of Microorganisms (GCM) 10K type strain sequencing project: providing services to taxonomists for standard genome sequencing and annotation.</title>
        <authorList>
            <consortium name="The Broad Institute Genomics Platform"/>
            <consortium name="The Broad Institute Genome Sequencing Center for Infectious Disease"/>
            <person name="Wu L."/>
            <person name="Ma J."/>
        </authorList>
    </citation>
    <scope>NUCLEOTIDE SEQUENCE [LARGE SCALE GENOMIC DNA]</scope>
    <source>
        <strain evidence="5">NBRC 100033</strain>
    </source>
</reference>
<dbReference type="CDD" id="cd02205">
    <property type="entry name" value="CBS_pair_SF"/>
    <property type="match status" value="2"/>
</dbReference>
<keyword evidence="5" id="KW-1185">Reference proteome</keyword>
<name>A0ABQ6A0J8_9GAMM</name>
<dbReference type="SUPFAM" id="SSF54631">
    <property type="entry name" value="CBS-domain pair"/>
    <property type="match status" value="2"/>
</dbReference>
<dbReference type="InterPro" id="IPR000644">
    <property type="entry name" value="CBS_dom"/>
</dbReference>
<evidence type="ECO:0000313" key="4">
    <source>
        <dbReference type="EMBL" id="GLR64888.1"/>
    </source>
</evidence>
<dbReference type="EMBL" id="BSOR01000039">
    <property type="protein sequence ID" value="GLR64888.1"/>
    <property type="molecule type" value="Genomic_DNA"/>
</dbReference>
<dbReference type="PROSITE" id="PS51371">
    <property type="entry name" value="CBS"/>
    <property type="match status" value="3"/>
</dbReference>
<dbReference type="Pfam" id="PF00571">
    <property type="entry name" value="CBS"/>
    <property type="match status" value="4"/>
</dbReference>
<dbReference type="InterPro" id="IPR046342">
    <property type="entry name" value="CBS_dom_sf"/>
</dbReference>
<sequence>MQFPTLESLATRQVISLDEQASLAEALELMNTHAIRSLLVSCGKSYRLLQSKDLMAFHLQGINFNVPLTQVMLPRVLCLPPDSDLQEAIKLISLHQAEQVCLVDANDQICGIVTYTDLVQNLDPDTLAESQRLGDLLRGMLLLQVNKEMPVSLVLSLMQQQGVNTALVSEDRKPLGILTLSDVMRLLAKGQELSCRVDQVMSSPVDTLPEHFSVRQAVNAMREKSYKRLVVVNEDERVVGLISQQDLVSLYYSQWFTLIKKQQQELLEKNQSLEQKSLVCTQLLEELDYPVLLLTANGQLNQHNQATERIFAKEKLQPGTTLLELMQGNPSLANTQDFFSQIETGQAAKAEVMFKSAKGYYQAYQLTCRPLTRIGEGLMLLSFKPRQAIEALALK</sequence>
<evidence type="ECO:0000256" key="1">
    <source>
        <dbReference type="ARBA" id="ARBA00023122"/>
    </source>
</evidence>
<feature type="domain" description="CBS" evidence="3">
    <location>
        <begin position="201"/>
        <end position="258"/>
    </location>
</feature>
<dbReference type="InterPro" id="IPR051257">
    <property type="entry name" value="Diverse_CBS-Domain"/>
</dbReference>
<feature type="domain" description="CBS" evidence="3">
    <location>
        <begin position="72"/>
        <end position="129"/>
    </location>
</feature>
<dbReference type="PANTHER" id="PTHR43080">
    <property type="entry name" value="CBS DOMAIN-CONTAINING PROTEIN CBSX3, MITOCHONDRIAL"/>
    <property type="match status" value="1"/>
</dbReference>
<evidence type="ECO:0000259" key="3">
    <source>
        <dbReference type="PROSITE" id="PS51371"/>
    </source>
</evidence>
<organism evidence="4 5">
    <name type="scientific">Marinospirillum insulare</name>
    <dbReference type="NCBI Taxonomy" id="217169"/>
    <lineage>
        <taxon>Bacteria</taxon>
        <taxon>Pseudomonadati</taxon>
        <taxon>Pseudomonadota</taxon>
        <taxon>Gammaproteobacteria</taxon>
        <taxon>Oceanospirillales</taxon>
        <taxon>Oceanospirillaceae</taxon>
        <taxon>Marinospirillum</taxon>
    </lineage>
</organism>